<sequence>MKVAQLANKLSVSADTVRFYTRIGLLNPSKSPNNGYKTFNHKDMVRMQFILSARNLGFSVEDIKVIFSKTDLGDSACQLVRELIKVKLLETEQQFNEMVKLRSKLSKAVQDWSQMPDNIPTIPTGNMICHLIENTNQEDIVSEELGVPHYVDKASMEIK</sequence>
<dbReference type="RefSeq" id="WP_208660713.1">
    <property type="nucleotide sequence ID" value="NZ_CP076856.1"/>
</dbReference>
<evidence type="ECO:0000256" key="2">
    <source>
        <dbReference type="ARBA" id="ARBA00023125"/>
    </source>
</evidence>
<keyword evidence="1" id="KW-0805">Transcription regulation</keyword>
<evidence type="ECO:0000256" key="3">
    <source>
        <dbReference type="ARBA" id="ARBA00023163"/>
    </source>
</evidence>
<reference evidence="5" key="1">
    <citation type="journal article" date="2019" name="Ecotoxicol. Environ. Saf.">
        <title>Microbial characterization of heavy metal resistant bacterial strains isolated from an electroplating wastewater treatment plant.</title>
        <authorList>
            <person name="Cai X."/>
            <person name="Zheng X."/>
            <person name="Zhang D."/>
            <person name="Iqbal W."/>
            <person name="Liu C."/>
            <person name="Yang B."/>
            <person name="Zhao X."/>
            <person name="Lu X."/>
            <person name="Mao Y."/>
        </authorList>
    </citation>
    <scope>NUCLEOTIDE SEQUENCE [LARGE SCALE GENOMIC DNA]</scope>
    <source>
        <strain evidence="5">Ni1-3</strain>
    </source>
</reference>
<dbReference type="AlphaFoldDB" id="A0A5B8R3M9"/>
<dbReference type="PRINTS" id="PR00040">
    <property type="entry name" value="HTHMERR"/>
</dbReference>
<dbReference type="PANTHER" id="PTHR30204">
    <property type="entry name" value="REDOX-CYCLING DRUG-SENSING TRANSCRIPTIONAL ACTIVATOR SOXR"/>
    <property type="match status" value="1"/>
</dbReference>
<proteinExistence type="predicted"/>
<dbReference type="SUPFAM" id="SSF46955">
    <property type="entry name" value="Putative DNA-binding domain"/>
    <property type="match status" value="1"/>
</dbReference>
<dbReference type="InterPro" id="IPR009061">
    <property type="entry name" value="DNA-bd_dom_put_sf"/>
</dbReference>
<dbReference type="Pfam" id="PF13411">
    <property type="entry name" value="MerR_1"/>
    <property type="match status" value="1"/>
</dbReference>
<organism evidence="5">
    <name type="scientific">Shewanella decolorationis</name>
    <dbReference type="NCBI Taxonomy" id="256839"/>
    <lineage>
        <taxon>Bacteria</taxon>
        <taxon>Pseudomonadati</taxon>
        <taxon>Pseudomonadota</taxon>
        <taxon>Gammaproteobacteria</taxon>
        <taxon>Alteromonadales</taxon>
        <taxon>Shewanellaceae</taxon>
        <taxon>Shewanella</taxon>
    </lineage>
</organism>
<dbReference type="SMART" id="SM00422">
    <property type="entry name" value="HTH_MERR"/>
    <property type="match status" value="1"/>
</dbReference>
<dbReference type="InterPro" id="IPR047057">
    <property type="entry name" value="MerR_fam"/>
</dbReference>
<evidence type="ECO:0000313" key="5">
    <source>
        <dbReference type="EMBL" id="QDZ92869.1"/>
    </source>
</evidence>
<evidence type="ECO:0000259" key="4">
    <source>
        <dbReference type="PROSITE" id="PS50937"/>
    </source>
</evidence>
<keyword evidence="2" id="KW-0238">DNA-binding</keyword>
<keyword evidence="3" id="KW-0804">Transcription</keyword>
<dbReference type="Gene3D" id="1.10.1660.10">
    <property type="match status" value="1"/>
</dbReference>
<name>A0A5B8R3M9_9GAMM</name>
<dbReference type="CDD" id="cd04787">
    <property type="entry name" value="HTH_HMRTR_unk"/>
    <property type="match status" value="1"/>
</dbReference>
<dbReference type="EMBL" id="CP031775">
    <property type="protein sequence ID" value="QDZ92869.1"/>
    <property type="molecule type" value="Genomic_DNA"/>
</dbReference>
<gene>
    <name evidence="5" type="ORF">D0436_21745</name>
</gene>
<dbReference type="InterPro" id="IPR000551">
    <property type="entry name" value="MerR-type_HTH_dom"/>
</dbReference>
<dbReference type="GO" id="GO:0003700">
    <property type="term" value="F:DNA-binding transcription factor activity"/>
    <property type="evidence" value="ECO:0007669"/>
    <property type="project" value="InterPro"/>
</dbReference>
<accession>A0A5B8R3M9</accession>
<dbReference type="PROSITE" id="PS50937">
    <property type="entry name" value="HTH_MERR_2"/>
    <property type="match status" value="1"/>
</dbReference>
<evidence type="ECO:0000256" key="1">
    <source>
        <dbReference type="ARBA" id="ARBA00023015"/>
    </source>
</evidence>
<dbReference type="GO" id="GO:0003677">
    <property type="term" value="F:DNA binding"/>
    <property type="evidence" value="ECO:0007669"/>
    <property type="project" value="UniProtKB-KW"/>
</dbReference>
<feature type="domain" description="HTH merR-type" evidence="4">
    <location>
        <begin position="1"/>
        <end position="69"/>
    </location>
</feature>
<dbReference type="PANTHER" id="PTHR30204:SF94">
    <property type="entry name" value="HEAVY METAL-DEPENDENT TRANSCRIPTIONAL REGULATOR HI_0293-RELATED"/>
    <property type="match status" value="1"/>
</dbReference>
<protein>
    <submittedName>
        <fullName evidence="5">MerR family transcriptional regulator</fullName>
    </submittedName>
</protein>